<accession>A0A8X8I7U8</accession>
<keyword evidence="1" id="KW-1133">Transmembrane helix</keyword>
<dbReference type="AlphaFoldDB" id="A0A8X8I7U8"/>
<evidence type="ECO:0000313" key="2">
    <source>
        <dbReference type="EMBL" id="QZT33064.1"/>
    </source>
</evidence>
<keyword evidence="3" id="KW-1185">Reference proteome</keyword>
<keyword evidence="1" id="KW-0812">Transmembrane</keyword>
<proteinExistence type="predicted"/>
<organism evidence="2 3">
    <name type="scientific">Caldalkalibacillus thermarum (strain TA2.A1)</name>
    <dbReference type="NCBI Taxonomy" id="986075"/>
    <lineage>
        <taxon>Bacteria</taxon>
        <taxon>Bacillati</taxon>
        <taxon>Bacillota</taxon>
        <taxon>Bacilli</taxon>
        <taxon>Bacillales</taxon>
        <taxon>Bacillaceae</taxon>
        <taxon>Caldalkalibacillus</taxon>
    </lineage>
</organism>
<dbReference type="OrthoDB" id="2418141at2"/>
<dbReference type="KEGG" id="cthu:HUR95_12160"/>
<evidence type="ECO:0000256" key="1">
    <source>
        <dbReference type="SAM" id="Phobius"/>
    </source>
</evidence>
<reference evidence="2 3" key="1">
    <citation type="journal article" date="2020" name="Extremophiles">
        <title>Genomic analysis of Caldalkalibacillus thermarum TA2.A1 reveals aerobic alkaliphilic metabolism and evolutionary hallmarks linking alkaliphilic bacteria and plant life.</title>
        <authorList>
            <person name="de Jong S.I."/>
            <person name="van den Broek M.A."/>
            <person name="Merkel A.Y."/>
            <person name="de la Torre Cortes P."/>
            <person name="Kalamorz F."/>
            <person name="Cook G.M."/>
            <person name="van Loosdrecht M.C.M."/>
            <person name="McMillan D.G.G."/>
        </authorList>
    </citation>
    <scope>NUCLEOTIDE SEQUENCE [LARGE SCALE GENOMIC DNA]</scope>
    <source>
        <strain evidence="2 3">TA2.A1</strain>
    </source>
</reference>
<evidence type="ECO:0008006" key="4">
    <source>
        <dbReference type="Google" id="ProtNLM"/>
    </source>
</evidence>
<protein>
    <recommendedName>
        <fullName evidence="4">Cxxc_20_cxxc protein</fullName>
    </recommendedName>
</protein>
<gene>
    <name evidence="2" type="ORF">HUR95_12160</name>
</gene>
<evidence type="ECO:0000313" key="3">
    <source>
        <dbReference type="Proteomes" id="UP000825179"/>
    </source>
</evidence>
<dbReference type="NCBIfam" id="TIGR04104">
    <property type="entry name" value="cxxc_20_cxxc"/>
    <property type="match status" value="1"/>
</dbReference>
<dbReference type="EMBL" id="CP082237">
    <property type="protein sequence ID" value="QZT33064.1"/>
    <property type="molecule type" value="Genomic_DNA"/>
</dbReference>
<name>A0A8X8I7U8_CALTT</name>
<feature type="transmembrane region" description="Helical" evidence="1">
    <location>
        <begin position="69"/>
        <end position="89"/>
    </location>
</feature>
<sequence>MPVCQNCGERWTWNQTFKRMFTLATSMRCPYCEKKQYLTTKSRRRSSFCGFVPPLTLLLPIIFDASSLTTIIILIGTSLLMIGIWPFFIELSNQEEPLW</sequence>
<feature type="transmembrane region" description="Helical" evidence="1">
    <location>
        <begin position="45"/>
        <end position="63"/>
    </location>
</feature>
<dbReference type="Proteomes" id="UP000825179">
    <property type="component" value="Chromosome"/>
</dbReference>
<keyword evidence="1" id="KW-0472">Membrane</keyword>
<dbReference type="InterPro" id="IPR026369">
    <property type="entry name" value="CxxC_20_CxxC"/>
</dbReference>